<evidence type="ECO:0000256" key="13">
    <source>
        <dbReference type="ARBA" id="ARBA00023136"/>
    </source>
</evidence>
<dbReference type="PIRSF" id="PIRSF037532">
    <property type="entry name" value="STHK_NtrY"/>
    <property type="match status" value="1"/>
</dbReference>
<evidence type="ECO:0000259" key="17">
    <source>
        <dbReference type="PROSITE" id="PS50109"/>
    </source>
</evidence>
<dbReference type="EMBL" id="VDUZ01000035">
    <property type="protein sequence ID" value="TXL72202.1"/>
    <property type="molecule type" value="Genomic_DNA"/>
</dbReference>
<dbReference type="InterPro" id="IPR004358">
    <property type="entry name" value="Sig_transdc_His_kin-like_C"/>
</dbReference>
<evidence type="ECO:0000256" key="10">
    <source>
        <dbReference type="ARBA" id="ARBA00022840"/>
    </source>
</evidence>
<proteinExistence type="predicted"/>
<organism evidence="20 21">
    <name type="scientific">Vineibacter terrae</name>
    <dbReference type="NCBI Taxonomy" id="2586908"/>
    <lineage>
        <taxon>Bacteria</taxon>
        <taxon>Pseudomonadati</taxon>
        <taxon>Pseudomonadota</taxon>
        <taxon>Alphaproteobacteria</taxon>
        <taxon>Hyphomicrobiales</taxon>
        <taxon>Vineibacter</taxon>
    </lineage>
</organism>
<dbReference type="InterPro" id="IPR005467">
    <property type="entry name" value="His_kinase_dom"/>
</dbReference>
<dbReference type="SMART" id="SM00091">
    <property type="entry name" value="PAS"/>
    <property type="match status" value="1"/>
</dbReference>
<keyword evidence="14" id="KW-0175">Coiled coil</keyword>
<keyword evidence="10" id="KW-0067">ATP-binding</keyword>
<dbReference type="CDD" id="cd06225">
    <property type="entry name" value="HAMP"/>
    <property type="match status" value="1"/>
</dbReference>
<evidence type="ECO:0000256" key="5">
    <source>
        <dbReference type="ARBA" id="ARBA00022553"/>
    </source>
</evidence>
<evidence type="ECO:0000259" key="19">
    <source>
        <dbReference type="PROSITE" id="PS50885"/>
    </source>
</evidence>
<evidence type="ECO:0000256" key="16">
    <source>
        <dbReference type="SAM" id="Phobius"/>
    </source>
</evidence>
<feature type="domain" description="HAMP" evidence="19">
    <location>
        <begin position="319"/>
        <end position="372"/>
    </location>
</feature>
<evidence type="ECO:0000256" key="11">
    <source>
        <dbReference type="ARBA" id="ARBA00022989"/>
    </source>
</evidence>
<dbReference type="Pfam" id="PF00512">
    <property type="entry name" value="HisKA"/>
    <property type="match status" value="1"/>
</dbReference>
<dbReference type="SUPFAM" id="SSF158472">
    <property type="entry name" value="HAMP domain-like"/>
    <property type="match status" value="1"/>
</dbReference>
<feature type="transmembrane region" description="Helical" evidence="16">
    <location>
        <begin position="296"/>
        <end position="315"/>
    </location>
</feature>
<dbReference type="SUPFAM" id="SSF55785">
    <property type="entry name" value="PYP-like sensor domain (PAS domain)"/>
    <property type="match status" value="1"/>
</dbReference>
<keyword evidence="9 20" id="KW-0418">Kinase</keyword>
<feature type="domain" description="PAS" evidence="18">
    <location>
        <begin position="384"/>
        <end position="456"/>
    </location>
</feature>
<evidence type="ECO:0000256" key="7">
    <source>
        <dbReference type="ARBA" id="ARBA00022692"/>
    </source>
</evidence>
<dbReference type="NCBIfam" id="TIGR00229">
    <property type="entry name" value="sensory_box"/>
    <property type="match status" value="1"/>
</dbReference>
<evidence type="ECO:0000256" key="4">
    <source>
        <dbReference type="ARBA" id="ARBA00022475"/>
    </source>
</evidence>
<dbReference type="Pfam" id="PF00672">
    <property type="entry name" value="HAMP"/>
    <property type="match status" value="1"/>
</dbReference>
<name>A0A5C8PFB7_9HYPH</name>
<feature type="transmembrane region" description="Helical" evidence="16">
    <location>
        <begin position="59"/>
        <end position="79"/>
    </location>
</feature>
<evidence type="ECO:0000259" key="18">
    <source>
        <dbReference type="PROSITE" id="PS50112"/>
    </source>
</evidence>
<dbReference type="RefSeq" id="WP_147850023.1">
    <property type="nucleotide sequence ID" value="NZ_VDUZ01000035.1"/>
</dbReference>
<dbReference type="InterPro" id="IPR003660">
    <property type="entry name" value="HAMP_dom"/>
</dbReference>
<dbReference type="InterPro" id="IPR035965">
    <property type="entry name" value="PAS-like_dom_sf"/>
</dbReference>
<evidence type="ECO:0000313" key="21">
    <source>
        <dbReference type="Proteomes" id="UP000321638"/>
    </source>
</evidence>
<dbReference type="PRINTS" id="PR00344">
    <property type="entry name" value="BCTRLSENSOR"/>
</dbReference>
<comment type="caution">
    <text evidence="20">The sequence shown here is derived from an EMBL/GenBank/DDBJ whole genome shotgun (WGS) entry which is preliminary data.</text>
</comment>
<reference evidence="20 21" key="1">
    <citation type="submission" date="2019-06" db="EMBL/GenBank/DDBJ databases">
        <title>New taxonomy in bacterial strain CC-CFT640, isolated from vineyard.</title>
        <authorList>
            <person name="Lin S.-Y."/>
            <person name="Tsai C.-F."/>
            <person name="Young C.-C."/>
        </authorList>
    </citation>
    <scope>NUCLEOTIDE SEQUENCE [LARGE SCALE GENOMIC DNA]</scope>
    <source>
        <strain evidence="20 21">CC-CFT640</strain>
    </source>
</reference>
<evidence type="ECO:0000256" key="6">
    <source>
        <dbReference type="ARBA" id="ARBA00022679"/>
    </source>
</evidence>
<dbReference type="Pfam" id="PF02518">
    <property type="entry name" value="HATPase_c"/>
    <property type="match status" value="1"/>
</dbReference>
<dbReference type="PANTHER" id="PTHR43065:SF10">
    <property type="entry name" value="PEROXIDE STRESS-ACTIVATED HISTIDINE KINASE MAK3"/>
    <property type="match status" value="1"/>
</dbReference>
<dbReference type="PROSITE" id="PS50109">
    <property type="entry name" value="HIS_KIN"/>
    <property type="match status" value="1"/>
</dbReference>
<keyword evidence="13 16" id="KW-0472">Membrane</keyword>
<dbReference type="GO" id="GO:0005524">
    <property type="term" value="F:ATP binding"/>
    <property type="evidence" value="ECO:0007669"/>
    <property type="project" value="UniProtKB-KW"/>
</dbReference>
<dbReference type="GO" id="GO:0000155">
    <property type="term" value="F:phosphorelay sensor kinase activity"/>
    <property type="evidence" value="ECO:0007669"/>
    <property type="project" value="InterPro"/>
</dbReference>
<feature type="transmembrane region" description="Helical" evidence="16">
    <location>
        <begin position="23"/>
        <end position="47"/>
    </location>
</feature>
<dbReference type="SMART" id="SM00304">
    <property type="entry name" value="HAMP"/>
    <property type="match status" value="1"/>
</dbReference>
<dbReference type="CDD" id="cd00082">
    <property type="entry name" value="HisKA"/>
    <property type="match status" value="1"/>
</dbReference>
<evidence type="ECO:0000256" key="3">
    <source>
        <dbReference type="ARBA" id="ARBA00012438"/>
    </source>
</evidence>
<feature type="domain" description="Histidine kinase" evidence="17">
    <location>
        <begin position="509"/>
        <end position="730"/>
    </location>
</feature>
<dbReference type="InterPro" id="IPR003594">
    <property type="entry name" value="HATPase_dom"/>
</dbReference>
<evidence type="ECO:0000256" key="9">
    <source>
        <dbReference type="ARBA" id="ARBA00022777"/>
    </source>
</evidence>
<keyword evidence="12" id="KW-0902">Two-component regulatory system</keyword>
<feature type="coiled-coil region" evidence="14">
    <location>
        <begin position="360"/>
        <end position="387"/>
    </location>
</feature>
<dbReference type="Pfam" id="PF19312">
    <property type="entry name" value="NtrY_N"/>
    <property type="match status" value="1"/>
</dbReference>
<gene>
    <name evidence="20" type="ORF">FHP25_26605</name>
</gene>
<dbReference type="InterPro" id="IPR036097">
    <property type="entry name" value="HisK_dim/P_sf"/>
</dbReference>
<dbReference type="SUPFAM" id="SSF55874">
    <property type="entry name" value="ATPase domain of HSP90 chaperone/DNA topoisomerase II/histidine kinase"/>
    <property type="match status" value="1"/>
</dbReference>
<dbReference type="InterPro" id="IPR003661">
    <property type="entry name" value="HisK_dim/P_dom"/>
</dbReference>
<dbReference type="InterPro" id="IPR000014">
    <property type="entry name" value="PAS"/>
</dbReference>
<feature type="region of interest" description="Disordered" evidence="15">
    <location>
        <begin position="730"/>
        <end position="750"/>
    </location>
</feature>
<evidence type="ECO:0000256" key="15">
    <source>
        <dbReference type="SAM" id="MobiDB-lite"/>
    </source>
</evidence>
<dbReference type="SUPFAM" id="SSF47384">
    <property type="entry name" value="Homodimeric domain of signal transducing histidine kinase"/>
    <property type="match status" value="1"/>
</dbReference>
<evidence type="ECO:0000256" key="12">
    <source>
        <dbReference type="ARBA" id="ARBA00023012"/>
    </source>
</evidence>
<keyword evidence="6" id="KW-0808">Transferase</keyword>
<dbReference type="Gene3D" id="1.10.287.130">
    <property type="match status" value="1"/>
</dbReference>
<dbReference type="PANTHER" id="PTHR43065">
    <property type="entry name" value="SENSOR HISTIDINE KINASE"/>
    <property type="match status" value="1"/>
</dbReference>
<dbReference type="PROSITE" id="PS50885">
    <property type="entry name" value="HAMP"/>
    <property type="match status" value="1"/>
</dbReference>
<dbReference type="PROSITE" id="PS50112">
    <property type="entry name" value="PAS"/>
    <property type="match status" value="1"/>
</dbReference>
<dbReference type="InterPro" id="IPR017232">
    <property type="entry name" value="NtrY"/>
</dbReference>
<dbReference type="EC" id="2.7.13.3" evidence="3"/>
<dbReference type="SMART" id="SM00387">
    <property type="entry name" value="HATPase_c"/>
    <property type="match status" value="1"/>
</dbReference>
<dbReference type="FunFam" id="1.10.287.130:FF:000107">
    <property type="entry name" value="Sensor histidine kinase YycG"/>
    <property type="match status" value="1"/>
</dbReference>
<dbReference type="Gene3D" id="3.30.565.10">
    <property type="entry name" value="Histidine kinase-like ATPase, C-terminal domain"/>
    <property type="match status" value="1"/>
</dbReference>
<keyword evidence="4" id="KW-1003">Cell membrane</keyword>
<dbReference type="OrthoDB" id="9776727at2"/>
<feature type="transmembrane region" description="Helical" evidence="16">
    <location>
        <begin position="99"/>
        <end position="122"/>
    </location>
</feature>
<keyword evidence="8" id="KW-0547">Nucleotide-binding</keyword>
<dbReference type="GO" id="GO:0005886">
    <property type="term" value="C:plasma membrane"/>
    <property type="evidence" value="ECO:0007669"/>
    <property type="project" value="UniProtKB-SubCell"/>
</dbReference>
<protein>
    <recommendedName>
        <fullName evidence="3">histidine kinase</fullName>
        <ecNumber evidence="3">2.7.13.3</ecNumber>
    </recommendedName>
</protein>
<dbReference type="Proteomes" id="UP000321638">
    <property type="component" value="Unassembled WGS sequence"/>
</dbReference>
<keyword evidence="5" id="KW-0597">Phosphoprotein</keyword>
<keyword evidence="21" id="KW-1185">Reference proteome</keyword>
<accession>A0A5C8PFB7</accession>
<evidence type="ECO:0000256" key="1">
    <source>
        <dbReference type="ARBA" id="ARBA00000085"/>
    </source>
</evidence>
<comment type="catalytic activity">
    <reaction evidence="1">
        <text>ATP + protein L-histidine = ADP + protein N-phospho-L-histidine.</text>
        <dbReference type="EC" id="2.7.13.3"/>
    </reaction>
</comment>
<dbReference type="Gene3D" id="6.10.340.10">
    <property type="match status" value="1"/>
</dbReference>
<evidence type="ECO:0000313" key="20">
    <source>
        <dbReference type="EMBL" id="TXL72202.1"/>
    </source>
</evidence>
<evidence type="ECO:0000256" key="2">
    <source>
        <dbReference type="ARBA" id="ARBA00004651"/>
    </source>
</evidence>
<keyword evidence="11 16" id="KW-1133">Transmembrane helix</keyword>
<sequence length="750" mass="81907">MSSGPSLSLRLYRWFGRFLSSRATAYGLAILAIVAGALTYAAITGLLPSRFSSRHATRVMLAIDLAILLALASVVVGRLTRSFVERRRGVAGARLHLRLVLLFGLFAVAPTFVVAMVSGYWLSVSLREFVSAPLSQGLESAHAMVDAMRTGVLSDVDEISKALQAEGIDTLADGEKAKALLGQAAQGRNLLEVSIIDSDRKIVASSVAYGRGPAAGMIPPPETFAKAAAEARPVFAIAPTGVYIILQLFTDGNLFLVTVPAVDPVLWQHSDRIELARTFYTNELDTNFDRNQFKIFGIYALIALLMLLSAVWMAVTFASRLTGPIASLMSAAESVRRGNLSARVTETPTDDELGRLVRAFNRMAAQIDEQRRELIDTNRQLDERRQLTEAILAGVSAGVLSVDMNNRVERANRSAVELLGKVAEDIEGHAAADILPELDSMLEQVRARPDRLLQAQVEILRAGQMRSLHVRIAAEQSGSESRGFVVTFDDVSDLMSAQRMAAWADVARRIAHEIKNPLTPIQLSAERLKRRYLRQIAEDPETFTTCTDTIIRQVGDIGRMVDEFSSFARMPRAILAEEDLKEICQQALFLQRNAQPQMLFEASLPEASLSWRVDRRQIGQALTNLLKNAGEAIEGRDPPKDGGKLPPGQIALALREDARSVRIVIEDNGRGLPRNERARLTEPYVTTRTKGTGLGLAIVKKIMEEHGGLLILEDREGGGARISLVFQRPERKAAPGTRDVAAAVSPAAGD</sequence>
<dbReference type="InterPro" id="IPR045671">
    <property type="entry name" value="NtrY-like_N"/>
</dbReference>
<dbReference type="Gene3D" id="3.30.450.20">
    <property type="entry name" value="PAS domain"/>
    <property type="match status" value="1"/>
</dbReference>
<keyword evidence="7 16" id="KW-0812">Transmembrane</keyword>
<dbReference type="InterPro" id="IPR036890">
    <property type="entry name" value="HATPase_C_sf"/>
</dbReference>
<dbReference type="AlphaFoldDB" id="A0A5C8PFB7"/>
<comment type="subcellular location">
    <subcellularLocation>
        <location evidence="2">Cell membrane</location>
        <topology evidence="2">Multi-pass membrane protein</topology>
    </subcellularLocation>
</comment>
<evidence type="ECO:0000256" key="8">
    <source>
        <dbReference type="ARBA" id="ARBA00022741"/>
    </source>
</evidence>
<evidence type="ECO:0000256" key="14">
    <source>
        <dbReference type="SAM" id="Coils"/>
    </source>
</evidence>
<dbReference type="SMART" id="SM00388">
    <property type="entry name" value="HisKA"/>
    <property type="match status" value="1"/>
</dbReference>
<dbReference type="CDD" id="cd00130">
    <property type="entry name" value="PAS"/>
    <property type="match status" value="1"/>
</dbReference>